<organism evidence="12 13">
    <name type="scientific">Candidatus Promineifilum breve</name>
    <dbReference type="NCBI Taxonomy" id="1806508"/>
    <lineage>
        <taxon>Bacteria</taxon>
        <taxon>Bacillati</taxon>
        <taxon>Chloroflexota</taxon>
        <taxon>Ardenticatenia</taxon>
        <taxon>Candidatus Promineifilales</taxon>
        <taxon>Candidatus Promineifilaceae</taxon>
        <taxon>Candidatus Promineifilum</taxon>
    </lineage>
</organism>
<dbReference type="AlphaFoldDB" id="A0A160T3S5"/>
<feature type="transmembrane region" description="Helical" evidence="10">
    <location>
        <begin position="49"/>
        <end position="67"/>
    </location>
</feature>
<evidence type="ECO:0000256" key="7">
    <source>
        <dbReference type="ARBA" id="ARBA00023012"/>
    </source>
</evidence>
<evidence type="ECO:0000256" key="6">
    <source>
        <dbReference type="ARBA" id="ARBA00022777"/>
    </source>
</evidence>
<feature type="transmembrane region" description="Helical" evidence="10">
    <location>
        <begin position="131"/>
        <end position="149"/>
    </location>
</feature>
<dbReference type="Pfam" id="PF02518">
    <property type="entry name" value="HATPase_c"/>
    <property type="match status" value="1"/>
</dbReference>
<keyword evidence="4" id="KW-0597">Phosphoprotein</keyword>
<evidence type="ECO:0000256" key="3">
    <source>
        <dbReference type="ARBA" id="ARBA00012438"/>
    </source>
</evidence>
<dbReference type="GO" id="GO:0000155">
    <property type="term" value="F:phosphorelay sensor kinase activity"/>
    <property type="evidence" value="ECO:0007669"/>
    <property type="project" value="InterPro"/>
</dbReference>
<keyword evidence="7" id="KW-0902">Two-component regulatory system</keyword>
<evidence type="ECO:0000256" key="1">
    <source>
        <dbReference type="ARBA" id="ARBA00000085"/>
    </source>
</evidence>
<dbReference type="SMART" id="SM00387">
    <property type="entry name" value="HATPase_c"/>
    <property type="match status" value="1"/>
</dbReference>
<dbReference type="CDD" id="cd16922">
    <property type="entry name" value="HATPase_EvgS-ArcB-TorS-like"/>
    <property type="match status" value="1"/>
</dbReference>
<evidence type="ECO:0000256" key="2">
    <source>
        <dbReference type="ARBA" id="ARBA00006402"/>
    </source>
</evidence>
<feature type="domain" description="Histidine kinase" evidence="11">
    <location>
        <begin position="1032"/>
        <end position="1250"/>
    </location>
</feature>
<dbReference type="EC" id="2.7.13.3" evidence="3"/>
<keyword evidence="13" id="KW-1185">Reference proteome</keyword>
<dbReference type="InterPro" id="IPR036097">
    <property type="entry name" value="HisK_dim/P_sf"/>
</dbReference>
<dbReference type="InterPro" id="IPR003594">
    <property type="entry name" value="HATPase_dom"/>
</dbReference>
<dbReference type="Pfam" id="PF13185">
    <property type="entry name" value="GAF_2"/>
    <property type="match status" value="3"/>
</dbReference>
<dbReference type="InterPro" id="IPR003018">
    <property type="entry name" value="GAF"/>
</dbReference>
<evidence type="ECO:0000256" key="10">
    <source>
        <dbReference type="SAM" id="Phobius"/>
    </source>
</evidence>
<comment type="similarity">
    <text evidence="2">In the N-terminal section; belongs to the phytochrome family.</text>
</comment>
<dbReference type="PROSITE" id="PS50109">
    <property type="entry name" value="HIS_KIN"/>
    <property type="match status" value="1"/>
</dbReference>
<dbReference type="FunFam" id="3.30.565.10:FF:000010">
    <property type="entry name" value="Sensor histidine kinase RcsC"/>
    <property type="match status" value="1"/>
</dbReference>
<dbReference type="PANTHER" id="PTHR43047">
    <property type="entry name" value="TWO-COMPONENT HISTIDINE PROTEIN KINASE"/>
    <property type="match status" value="1"/>
</dbReference>
<evidence type="ECO:0000313" key="12">
    <source>
        <dbReference type="EMBL" id="CUS03200.2"/>
    </source>
</evidence>
<evidence type="ECO:0000256" key="5">
    <source>
        <dbReference type="ARBA" id="ARBA00022679"/>
    </source>
</evidence>
<dbReference type="PRINTS" id="PR00344">
    <property type="entry name" value="BCTRLSENSOR"/>
</dbReference>
<dbReference type="InterPro" id="IPR005467">
    <property type="entry name" value="His_kinase_dom"/>
</dbReference>
<dbReference type="Gene3D" id="1.10.287.130">
    <property type="match status" value="1"/>
</dbReference>
<dbReference type="InterPro" id="IPR036890">
    <property type="entry name" value="HATPase_C_sf"/>
</dbReference>
<keyword evidence="6 12" id="KW-0418">Kinase</keyword>
<dbReference type="RefSeq" id="WP_095042730.1">
    <property type="nucleotide sequence ID" value="NZ_LN890655.1"/>
</dbReference>
<dbReference type="KEGG" id="pbf:CFX0092_A1322"/>
<feature type="transmembrane region" description="Helical" evidence="10">
    <location>
        <begin position="79"/>
        <end position="97"/>
    </location>
</feature>
<dbReference type="SUPFAM" id="SSF55874">
    <property type="entry name" value="ATPase domain of HSP90 chaperone/DNA topoisomerase II/histidine kinase"/>
    <property type="match status" value="1"/>
</dbReference>
<evidence type="ECO:0000256" key="9">
    <source>
        <dbReference type="SAM" id="MobiDB-lite"/>
    </source>
</evidence>
<gene>
    <name evidence="12" type="ORF">CFX0092_A1322</name>
</gene>
<dbReference type="Pfam" id="PF00512">
    <property type="entry name" value="HisKA"/>
    <property type="match status" value="1"/>
</dbReference>
<feature type="transmembrane region" description="Helical" evidence="10">
    <location>
        <begin position="155"/>
        <end position="174"/>
    </location>
</feature>
<keyword evidence="10" id="KW-0472">Membrane</keyword>
<feature type="region of interest" description="Disordered" evidence="9">
    <location>
        <begin position="400"/>
        <end position="425"/>
    </location>
</feature>
<evidence type="ECO:0000256" key="4">
    <source>
        <dbReference type="ARBA" id="ARBA00022553"/>
    </source>
</evidence>
<sequence>MSAELAPRRPLGASEDDARRLLGAVAVIVAAGAAVWPAIYLLSAGNGQPWPAAPLLFLAAGVGGLLLSRAGRFAAGGRLLVGLLAAGVIVLIVQPLLGAGFSAPGVLSAVAWLGVLAVASTLVLGWRGAAGVAVGGLAVLAAAMLVGEWDTRPNSLAAILTVAVNVAVLALVLYQRLRAAAPQATSPTSGPELAQKQAELQEQVTERTAALAAAATVGNQISRMQDLDSLLRDAAELIRDRFRLVHVQVYLLSPGTQELILRAATGEAGAELLRHNHRLAVGPGSVNGTAAAALEAVTVRYDRDHAALPAHSLLTETQSEIALPLIFEDEVIGTLDLQSRDPDGLGLENLTAFSVLADQLATAVENARLFTEVTEAREQLARQAEALTRDGWRRFMAERAAEDSRPNADSAPAQANDGPTPRLRQSIGVRGTTIGYVEMAQPAAESPRARELVSAVAGQLGAHLENLRLTQQAETARDEARRRELELVLLNRVVSAIAASSDLHSSLQLIVDQLAMATGIQQVGVAILNEEHTGLEVVADRSGSLNTESAVGFVIPLENNPATQMAIAERRPVVVHHATENPLTASAHEVLRQRGVKTILILPLVVENEVIGTIGLDVVEEGIEMTADQLRLAETIVYQAASAIQRARLFNQVRARSRQLESLSRMEADLSLATTEDEILMALAGGPPWGRPPALALTYLSPGADDVLRAEPAGLVHGGAVQAVAKATPRPVASIPLSPLWIEKRREMLIIEDAATDPRLDEATRARLADAGQAAVVALPLRRGGQWQGLLTLSWPQPYQLTSDEAFILQRLHEPLAATVASRRAYLAQRAALAQTEAALAAQARLSRELRAVSDVGVAAAATLDVDRLLSAAVDLTKENFNLYHAHIYLLDEDKTTLALRAGAGAIGRQMVREGRTIPMYAQSIVARAARERDVVVVSETGRSTDFLPHPLLPDTRSELAVPLVIGDRLLGVLDVQSSQAGRFQATDRQVYRILAAQLAVATQNAMYFGEQLQMAEKLREVDRLKTDFLARMSHELRTPLNSIIGFADVLLMGLEGDLNERMIEDLQLIRGSGFHLRDIIGDILDMSRIEAGRLELTYETFDLRRTATEMMATAAPLAEQKGLALRLDIDSRIGLVSADRTRLRQVLWNIVGNAIKFTDHGGITVSIRPENDDVLVCISDTGIGIADDNLPRIFDHFSQVEGTQRQSIGGTGLGLSISKSLVELHGGRLWVESRLGEGSTFRFTIPGGLRDDK</sequence>
<evidence type="ECO:0000256" key="8">
    <source>
        <dbReference type="ARBA" id="ARBA00074306"/>
    </source>
</evidence>
<dbReference type="SUPFAM" id="SSF55781">
    <property type="entry name" value="GAF domain-like"/>
    <property type="match status" value="4"/>
</dbReference>
<keyword evidence="5 12" id="KW-0808">Transferase</keyword>
<dbReference type="InterPro" id="IPR004358">
    <property type="entry name" value="Sig_transdc_His_kin-like_C"/>
</dbReference>
<dbReference type="SMART" id="SM00388">
    <property type="entry name" value="HisKA"/>
    <property type="match status" value="1"/>
</dbReference>
<dbReference type="Gene3D" id="3.30.565.10">
    <property type="entry name" value="Histidine kinase-like ATPase, C-terminal domain"/>
    <property type="match status" value="1"/>
</dbReference>
<feature type="transmembrane region" description="Helical" evidence="10">
    <location>
        <begin position="21"/>
        <end position="43"/>
    </location>
</feature>
<name>A0A160T3S5_9CHLR</name>
<evidence type="ECO:0000313" key="13">
    <source>
        <dbReference type="Proteomes" id="UP000215027"/>
    </source>
</evidence>
<dbReference type="Gene3D" id="3.30.450.40">
    <property type="match status" value="4"/>
</dbReference>
<dbReference type="Proteomes" id="UP000215027">
    <property type="component" value="Chromosome I"/>
</dbReference>
<dbReference type="InterPro" id="IPR003661">
    <property type="entry name" value="HisK_dim/P_dom"/>
</dbReference>
<dbReference type="SUPFAM" id="SSF47384">
    <property type="entry name" value="Homodimeric domain of signal transducing histidine kinase"/>
    <property type="match status" value="1"/>
</dbReference>
<accession>A0A160T3S5</accession>
<dbReference type="SMART" id="SM00065">
    <property type="entry name" value="GAF"/>
    <property type="match status" value="4"/>
</dbReference>
<reference evidence="12" key="1">
    <citation type="submission" date="2016-01" db="EMBL/GenBank/DDBJ databases">
        <authorList>
            <person name="Mcilroy J.S."/>
            <person name="Karst M S."/>
            <person name="Albertsen M."/>
        </authorList>
    </citation>
    <scope>NUCLEOTIDE SEQUENCE</scope>
    <source>
        <strain evidence="12">Cfx-K</strain>
    </source>
</reference>
<keyword evidence="10" id="KW-1133">Transmembrane helix</keyword>
<dbReference type="CDD" id="cd00082">
    <property type="entry name" value="HisKA"/>
    <property type="match status" value="1"/>
</dbReference>
<dbReference type="OrthoDB" id="9757990at2"/>
<comment type="catalytic activity">
    <reaction evidence="1">
        <text>ATP + protein L-histidine = ADP + protein N-phospho-L-histidine.</text>
        <dbReference type="EC" id="2.7.13.3"/>
    </reaction>
</comment>
<keyword evidence="10" id="KW-0812">Transmembrane</keyword>
<evidence type="ECO:0000259" key="11">
    <source>
        <dbReference type="PROSITE" id="PS50109"/>
    </source>
</evidence>
<dbReference type="EMBL" id="LN890655">
    <property type="protein sequence ID" value="CUS03200.2"/>
    <property type="molecule type" value="Genomic_DNA"/>
</dbReference>
<dbReference type="InterPro" id="IPR029016">
    <property type="entry name" value="GAF-like_dom_sf"/>
</dbReference>
<protein>
    <recommendedName>
        <fullName evidence="8">Circadian input-output histidine kinase CikA</fullName>
        <ecNumber evidence="3">2.7.13.3</ecNumber>
    </recommendedName>
</protein>
<proteinExistence type="inferred from homology"/>